<dbReference type="GO" id="GO:0047661">
    <property type="term" value="F:amino-acid racemase activity"/>
    <property type="evidence" value="ECO:0007669"/>
    <property type="project" value="InterPro"/>
</dbReference>
<accession>A0A974BLR2</accession>
<evidence type="ECO:0000313" key="3">
    <source>
        <dbReference type="EMBL" id="NYB74930.1"/>
    </source>
</evidence>
<name>A0A974BLR2_SEDHY</name>
<dbReference type="InterPro" id="IPR015942">
    <property type="entry name" value="Asp/Glu/hydantoin_racemase"/>
</dbReference>
<organism evidence="3 4">
    <name type="scientific">Sedimentibacter hydroxybenzoicus DSM 7310</name>
    <dbReference type="NCBI Taxonomy" id="1123245"/>
    <lineage>
        <taxon>Bacteria</taxon>
        <taxon>Bacillati</taxon>
        <taxon>Bacillota</taxon>
        <taxon>Tissierellia</taxon>
        <taxon>Sedimentibacter</taxon>
    </lineage>
</organism>
<evidence type="ECO:0000256" key="2">
    <source>
        <dbReference type="ARBA" id="ARBA00023235"/>
    </source>
</evidence>
<dbReference type="NCBIfam" id="TIGR00035">
    <property type="entry name" value="asp_race"/>
    <property type="match status" value="1"/>
</dbReference>
<keyword evidence="4" id="KW-1185">Reference proteome</keyword>
<dbReference type="PANTHER" id="PTHR21198:SF7">
    <property type="entry name" value="ASPARTATE-GLUTAMATE RACEMASE FAMILY"/>
    <property type="match status" value="1"/>
</dbReference>
<dbReference type="InterPro" id="IPR001920">
    <property type="entry name" value="Asp/Glu_race"/>
</dbReference>
<proteinExistence type="inferred from homology"/>
<dbReference type="Gene3D" id="3.40.50.1860">
    <property type="match status" value="2"/>
</dbReference>
<reference evidence="3" key="1">
    <citation type="submission" date="2020-07" db="EMBL/GenBank/DDBJ databases">
        <title>Genomic analysis of a strain of Sedimentibacter Hydroxybenzoicus DSM7310.</title>
        <authorList>
            <person name="Ma S."/>
        </authorList>
    </citation>
    <scope>NUCLEOTIDE SEQUENCE</scope>
    <source>
        <strain evidence="3">DSM 7310</strain>
    </source>
</reference>
<dbReference type="PANTHER" id="PTHR21198">
    <property type="entry name" value="GLUTAMATE RACEMASE"/>
    <property type="match status" value="1"/>
</dbReference>
<dbReference type="EC" id="5.1.1.-" evidence="3"/>
<evidence type="ECO:0000313" key="4">
    <source>
        <dbReference type="Proteomes" id="UP000611629"/>
    </source>
</evidence>
<keyword evidence="2 3" id="KW-0413">Isomerase</keyword>
<comment type="caution">
    <text evidence="3">The sequence shown here is derived from an EMBL/GenBank/DDBJ whole genome shotgun (WGS) entry which is preliminary data.</text>
</comment>
<comment type="similarity">
    <text evidence="1">Belongs to the aspartate/glutamate racemases family.</text>
</comment>
<gene>
    <name evidence="3" type="ORF">HZF24_12350</name>
</gene>
<dbReference type="SUPFAM" id="SSF53681">
    <property type="entry name" value="Aspartate/glutamate racemase"/>
    <property type="match status" value="2"/>
</dbReference>
<sequence length="232" mass="25928">MMKTIGIIGGMGPLATVDLYSRIVKRTKAQRDQDHIHVIIDSNTNIPDRTKAILGGGDDPTIELIKSAQRLEQAGADFLIMPCNTAHFFIDKIKESVNISFINMVEETVKHTFNKYGKDTVVGLMATDGTIKSKIYENYYNDIGIKTVIPEKTQEKIMKFIYDVIKSGNYEEGTDLFFECVNELKDMGAQAFLLGCTELSSAQYLYKIEGPYINPMEVITESSIIYAGGKLN</sequence>
<protein>
    <submittedName>
        <fullName evidence="3">Amino acid racemase</fullName>
        <ecNumber evidence="3">5.1.1.-</ecNumber>
    </submittedName>
</protein>
<dbReference type="Proteomes" id="UP000611629">
    <property type="component" value="Unassembled WGS sequence"/>
</dbReference>
<dbReference type="Pfam" id="PF01177">
    <property type="entry name" value="Asp_Glu_race"/>
    <property type="match status" value="1"/>
</dbReference>
<evidence type="ECO:0000256" key="1">
    <source>
        <dbReference type="ARBA" id="ARBA00007847"/>
    </source>
</evidence>
<dbReference type="EMBL" id="JACBNQ010000014">
    <property type="protein sequence ID" value="NYB74930.1"/>
    <property type="molecule type" value="Genomic_DNA"/>
</dbReference>
<dbReference type="AlphaFoldDB" id="A0A974BLR2"/>
<dbReference type="InterPro" id="IPR004380">
    <property type="entry name" value="Asp_race"/>
</dbReference>